<proteinExistence type="predicted"/>
<keyword evidence="2" id="KW-1185">Reference proteome</keyword>
<protein>
    <submittedName>
        <fullName evidence="1">Uncharacterized protein</fullName>
    </submittedName>
</protein>
<reference evidence="1 2" key="1">
    <citation type="submission" date="2019-02" db="EMBL/GenBank/DDBJ databases">
        <title>Deep-cultivation of Planctomycetes and their phenomic and genomic characterization uncovers novel biology.</title>
        <authorList>
            <person name="Wiegand S."/>
            <person name="Jogler M."/>
            <person name="Boedeker C."/>
            <person name="Pinto D."/>
            <person name="Vollmers J."/>
            <person name="Rivas-Marin E."/>
            <person name="Kohn T."/>
            <person name="Peeters S.H."/>
            <person name="Heuer A."/>
            <person name="Rast P."/>
            <person name="Oberbeckmann S."/>
            <person name="Bunk B."/>
            <person name="Jeske O."/>
            <person name="Meyerdierks A."/>
            <person name="Storesund J.E."/>
            <person name="Kallscheuer N."/>
            <person name="Luecker S."/>
            <person name="Lage O.M."/>
            <person name="Pohl T."/>
            <person name="Merkel B.J."/>
            <person name="Hornburger P."/>
            <person name="Mueller R.-W."/>
            <person name="Bruemmer F."/>
            <person name="Labrenz M."/>
            <person name="Spormann A.M."/>
            <person name="Op Den Camp H."/>
            <person name="Overmann J."/>
            <person name="Amann R."/>
            <person name="Jetten M.S.M."/>
            <person name="Mascher T."/>
            <person name="Medema M.H."/>
            <person name="Devos D.P."/>
            <person name="Kaster A.-K."/>
            <person name="Ovreas L."/>
            <person name="Rohde M."/>
            <person name="Galperin M.Y."/>
            <person name="Jogler C."/>
        </authorList>
    </citation>
    <scope>NUCLEOTIDE SEQUENCE [LARGE SCALE GENOMIC DNA]</scope>
    <source>
        <strain evidence="1 2">Pla100</strain>
    </source>
</reference>
<evidence type="ECO:0000313" key="1">
    <source>
        <dbReference type="EMBL" id="TWT91480.1"/>
    </source>
</evidence>
<gene>
    <name evidence="1" type="ORF">Pla100_53310</name>
</gene>
<dbReference type="AlphaFoldDB" id="A0A5C5ZWE5"/>
<name>A0A5C5ZWE5_9BACT</name>
<comment type="caution">
    <text evidence="1">The sequence shown here is derived from an EMBL/GenBank/DDBJ whole genome shotgun (WGS) entry which is preliminary data.</text>
</comment>
<evidence type="ECO:0000313" key="2">
    <source>
        <dbReference type="Proteomes" id="UP000316213"/>
    </source>
</evidence>
<sequence>MDLFISAVSTTEYFWDSWYELKQYATELTPNHWAVFAASSVVFGFFCLQGNPLKR</sequence>
<dbReference type="EMBL" id="SJPM01000015">
    <property type="protein sequence ID" value="TWT91480.1"/>
    <property type="molecule type" value="Genomic_DNA"/>
</dbReference>
<accession>A0A5C5ZWE5</accession>
<organism evidence="1 2">
    <name type="scientific">Neorhodopirellula pilleata</name>
    <dbReference type="NCBI Taxonomy" id="2714738"/>
    <lineage>
        <taxon>Bacteria</taxon>
        <taxon>Pseudomonadati</taxon>
        <taxon>Planctomycetota</taxon>
        <taxon>Planctomycetia</taxon>
        <taxon>Pirellulales</taxon>
        <taxon>Pirellulaceae</taxon>
        <taxon>Neorhodopirellula</taxon>
    </lineage>
</organism>
<dbReference type="Proteomes" id="UP000316213">
    <property type="component" value="Unassembled WGS sequence"/>
</dbReference>